<keyword evidence="3" id="KW-0645">Protease</keyword>
<evidence type="ECO:0000313" key="4">
    <source>
        <dbReference type="Proteomes" id="UP000682111"/>
    </source>
</evidence>
<keyword evidence="4" id="KW-1185">Reference proteome</keyword>
<reference evidence="3" key="1">
    <citation type="submission" date="2021-03" db="EMBL/GenBank/DDBJ databases">
        <title>Antimicrobial resistance genes in bacteria isolated from Japanese honey, and their potential for conferring macrolide and lincosamide resistance in the American foulbrood pathogen Paenibacillus larvae.</title>
        <authorList>
            <person name="Okamoto M."/>
            <person name="Kumagai M."/>
            <person name="Kanamori H."/>
            <person name="Takamatsu D."/>
        </authorList>
    </citation>
    <scope>NUCLEOTIDE SEQUENCE</scope>
    <source>
        <strain evidence="3">J27TS8</strain>
    </source>
</reference>
<keyword evidence="3" id="KW-0378">Hydrolase</keyword>
<dbReference type="GO" id="GO:0004180">
    <property type="term" value="F:carboxypeptidase activity"/>
    <property type="evidence" value="ECO:0007669"/>
    <property type="project" value="UniProtKB-KW"/>
</dbReference>
<dbReference type="PANTHER" id="PTHR35333:SF3">
    <property type="entry name" value="BETA-LACTAMASE-TYPE TRANSPEPTIDASE FOLD CONTAINING PROTEIN"/>
    <property type="match status" value="1"/>
</dbReference>
<evidence type="ECO:0000256" key="1">
    <source>
        <dbReference type="SAM" id="Phobius"/>
    </source>
</evidence>
<keyword evidence="1" id="KW-0812">Transmembrane</keyword>
<organism evidence="3 4">
    <name type="scientific">Robertmurraya siralis</name>
    <dbReference type="NCBI Taxonomy" id="77777"/>
    <lineage>
        <taxon>Bacteria</taxon>
        <taxon>Bacillati</taxon>
        <taxon>Bacillota</taxon>
        <taxon>Bacilli</taxon>
        <taxon>Bacillales</taxon>
        <taxon>Bacillaceae</taxon>
        <taxon>Robertmurraya</taxon>
    </lineage>
</organism>
<dbReference type="InterPro" id="IPR045155">
    <property type="entry name" value="Beta-lactam_cat"/>
</dbReference>
<dbReference type="GO" id="GO:0008800">
    <property type="term" value="F:beta-lactamase activity"/>
    <property type="evidence" value="ECO:0007669"/>
    <property type="project" value="InterPro"/>
</dbReference>
<comment type="caution">
    <text evidence="3">The sequence shown here is derived from an EMBL/GenBank/DDBJ whole genome shotgun (WGS) entry which is preliminary data.</text>
</comment>
<proteinExistence type="predicted"/>
<feature type="transmembrane region" description="Helical" evidence="1">
    <location>
        <begin position="42"/>
        <end position="60"/>
    </location>
</feature>
<dbReference type="InterPro" id="IPR000871">
    <property type="entry name" value="Beta-lactam_class-A"/>
</dbReference>
<feature type="transmembrane region" description="Helical" evidence="1">
    <location>
        <begin position="6"/>
        <end position="30"/>
    </location>
</feature>
<keyword evidence="1" id="KW-0472">Membrane</keyword>
<dbReference type="PANTHER" id="PTHR35333">
    <property type="entry name" value="BETA-LACTAMASE"/>
    <property type="match status" value="1"/>
</dbReference>
<dbReference type="EMBL" id="BORC01000001">
    <property type="protein sequence ID" value="GIN60181.1"/>
    <property type="molecule type" value="Genomic_DNA"/>
</dbReference>
<sequence>MFSIIIAIVAIEIFYTPPIMPIVFIIIVTILADKSTYTKTGLIITGMAVLILSALAYYLFHDDPDYVQTYIDKNPDLASMHLSVDGENLISKQGEVKRPLASVVKTIIAIEFANQVVEGKIDPDEQIPLVELEKFYLANTDGGAHPNWLKEMKEGGPIKNDAVSLQEIAKGMIMFSSNANTDFLLDKLGPESINHVIESLGLENHDPVYPLVSSLLVPTYLNAIEDKKWSTSQLIERLQSLSLEDYRELSWEIHHLLKHRKADFFNGSVSIPMDLQKIWSDRLSNATVEDYGKVMSAISNDTATLPGGEDILRNIMEWPMKVNVSNQEIYAHLGMKGGSTAFVLNQALYVENLDGRKLELIIFTEGFSIIEQIKMEKNMNSFLKKVLTEHF</sequence>
<protein>
    <submittedName>
        <fullName evidence="3">D-alanyl-D-alanine carboxypeptidase</fullName>
    </submittedName>
</protein>
<accession>A0A919WEB7</accession>
<dbReference type="Gene3D" id="3.40.710.10">
    <property type="entry name" value="DD-peptidase/beta-lactamase superfamily"/>
    <property type="match status" value="1"/>
</dbReference>
<keyword evidence="3" id="KW-0121">Carboxypeptidase</keyword>
<gene>
    <name evidence="3" type="ORF">J27TS8_01740</name>
</gene>
<dbReference type="Proteomes" id="UP000682111">
    <property type="component" value="Unassembled WGS sequence"/>
</dbReference>
<dbReference type="InterPro" id="IPR012338">
    <property type="entry name" value="Beta-lactam/transpept-like"/>
</dbReference>
<evidence type="ECO:0000259" key="2">
    <source>
        <dbReference type="Pfam" id="PF13354"/>
    </source>
</evidence>
<keyword evidence="1" id="KW-1133">Transmembrane helix</keyword>
<dbReference type="GO" id="GO:0046677">
    <property type="term" value="P:response to antibiotic"/>
    <property type="evidence" value="ECO:0007669"/>
    <property type="project" value="InterPro"/>
</dbReference>
<dbReference type="AlphaFoldDB" id="A0A919WEB7"/>
<feature type="domain" description="Beta-lactamase class A catalytic" evidence="2">
    <location>
        <begin position="85"/>
        <end position="204"/>
    </location>
</feature>
<evidence type="ECO:0000313" key="3">
    <source>
        <dbReference type="EMBL" id="GIN60181.1"/>
    </source>
</evidence>
<dbReference type="GO" id="GO:0030655">
    <property type="term" value="P:beta-lactam antibiotic catabolic process"/>
    <property type="evidence" value="ECO:0007669"/>
    <property type="project" value="InterPro"/>
</dbReference>
<name>A0A919WEB7_9BACI</name>
<dbReference type="Pfam" id="PF13354">
    <property type="entry name" value="Beta-lactamase2"/>
    <property type="match status" value="1"/>
</dbReference>
<dbReference type="SUPFAM" id="SSF56601">
    <property type="entry name" value="beta-lactamase/transpeptidase-like"/>
    <property type="match status" value="1"/>
</dbReference>